<dbReference type="AlphaFoldDB" id="A0A6G8MW70"/>
<organism evidence="7">
    <name type="scientific">Eleusine coracana subsp. coracana</name>
    <dbReference type="NCBI Taxonomy" id="191504"/>
    <lineage>
        <taxon>Eukaryota</taxon>
        <taxon>Viridiplantae</taxon>
        <taxon>Streptophyta</taxon>
        <taxon>Embryophyta</taxon>
        <taxon>Tracheophyta</taxon>
        <taxon>Spermatophyta</taxon>
        <taxon>Magnoliopsida</taxon>
        <taxon>Liliopsida</taxon>
        <taxon>Poales</taxon>
        <taxon>Poaceae</taxon>
        <taxon>PACMAD clade</taxon>
        <taxon>Chloridoideae</taxon>
        <taxon>Cynodonteae</taxon>
        <taxon>Eleusininae</taxon>
        <taxon>Eleusine</taxon>
    </lineage>
</organism>
<protein>
    <submittedName>
        <fullName evidence="7">NSLTP-1</fullName>
    </submittedName>
</protein>
<dbReference type="Gene3D" id="1.10.110.10">
    <property type="entry name" value="Plant lipid-transfer and hydrophobic proteins"/>
    <property type="match status" value="1"/>
</dbReference>
<evidence type="ECO:0000259" key="6">
    <source>
        <dbReference type="Pfam" id="PF14368"/>
    </source>
</evidence>
<keyword evidence="2 5" id="KW-0732">Signal</keyword>
<reference evidence="7" key="1">
    <citation type="submission" date="2019-07" db="EMBL/GenBank/DDBJ databases">
        <authorList>
            <person name="Tiwari A."/>
            <person name="Gaur V.S."/>
            <person name="Sood S."/>
            <person name="Taj G."/>
            <person name="Pandey D."/>
            <person name="Jain P.A."/>
            <person name="Ramteke P.W."/>
            <person name="Kumar A."/>
        </authorList>
    </citation>
    <scope>NUCLEOTIDE SEQUENCE</scope>
</reference>
<dbReference type="InterPro" id="IPR043325">
    <property type="entry name" value="LTSS"/>
</dbReference>
<proteinExistence type="evidence at transcript level"/>
<keyword evidence="4" id="KW-0325">Glycoprotein</keyword>
<feature type="chain" id="PRO_5026088511" evidence="5">
    <location>
        <begin position="23"/>
        <end position="199"/>
    </location>
</feature>
<accession>A0A6G8MW70</accession>
<evidence type="ECO:0000313" key="7">
    <source>
        <dbReference type="EMBL" id="QIN53277.1"/>
    </source>
</evidence>
<dbReference type="SUPFAM" id="SSF47699">
    <property type="entry name" value="Bifunctional inhibitor/lipid-transfer protein/seed storage 2S albumin"/>
    <property type="match status" value="1"/>
</dbReference>
<dbReference type="InterPro" id="IPR016140">
    <property type="entry name" value="Bifunc_inhib/LTP/seed_store"/>
</dbReference>
<dbReference type="PANTHER" id="PTHR33044">
    <property type="entry name" value="BIFUNCTIONAL INHIBITOR/LIPID-TRANSFER PROTEIN/SEED STORAGE 2S ALBUMIN SUPERFAMILY PROTEIN-RELATED"/>
    <property type="match status" value="1"/>
</dbReference>
<evidence type="ECO:0000256" key="3">
    <source>
        <dbReference type="ARBA" id="ARBA00023157"/>
    </source>
</evidence>
<sequence length="199" mass="19585">MALTATSSAAAVACLLLALVSATSEAATSPAPAPAPAVDCVAAAASLADCLDYVTPGSTKTRPGKTCCGEVKAAVANPALVDCLCQLTGSKNLPFPIDMKRVLALPGACGASNAAFSKCHIATGAPTKAPSPSAGGPAASSGGSIATSSRCSKFSGHSDRPCRCRRGGSAACILLPFLSISASRAMLSDGLSDTVINYH</sequence>
<dbReference type="EMBL" id="MN170820">
    <property type="protein sequence ID" value="QIN53277.1"/>
    <property type="molecule type" value="mRNA"/>
</dbReference>
<evidence type="ECO:0000256" key="1">
    <source>
        <dbReference type="ARBA" id="ARBA00009748"/>
    </source>
</evidence>
<keyword evidence="3" id="KW-1015">Disulfide bond</keyword>
<comment type="similarity">
    <text evidence="1">Belongs to the plant LTP family.</text>
</comment>
<dbReference type="Pfam" id="PF14368">
    <property type="entry name" value="LTP_2"/>
    <property type="match status" value="1"/>
</dbReference>
<evidence type="ECO:0000256" key="2">
    <source>
        <dbReference type="ARBA" id="ARBA00022729"/>
    </source>
</evidence>
<feature type="signal peptide" evidence="5">
    <location>
        <begin position="1"/>
        <end position="22"/>
    </location>
</feature>
<dbReference type="CDD" id="cd00010">
    <property type="entry name" value="AAI_LTSS"/>
    <property type="match status" value="1"/>
</dbReference>
<name>A0A6G8MW70_ELECO</name>
<feature type="domain" description="Bifunctional inhibitor/plant lipid transfer protein/seed storage helical" evidence="6">
    <location>
        <begin position="26"/>
        <end position="119"/>
    </location>
</feature>
<evidence type="ECO:0000256" key="4">
    <source>
        <dbReference type="ARBA" id="ARBA00023180"/>
    </source>
</evidence>
<evidence type="ECO:0000256" key="5">
    <source>
        <dbReference type="SAM" id="SignalP"/>
    </source>
</evidence>
<dbReference type="InterPro" id="IPR036312">
    <property type="entry name" value="Bifun_inhib/LTP/seed_sf"/>
</dbReference>